<gene>
    <name evidence="2" type="ORF">H0B56_18530</name>
</gene>
<keyword evidence="1" id="KW-0472">Membrane</keyword>
<sequence length="249" mass="26404">MQRATSRTPFVTLVGVELRKLAGTISDRILLVLGPLVVIGIGAFGAFLGSAGYYTASSQIEPTVWVIKISAIVMHAAVIKLIAGEWQYRSAQPTLLVQPSRARYFLAQATVVLLVWLVTTVLQIATMFVAMPIAVGNAGSGYLLGHRVAWVIGVIALGTFLTFLTALVVGMLIPNAAGALAVYCAFVPALLIFMGALPESVIWVEPAAAAFELAGLSAVDNPAPVITSLALWLSLFVLATWRVSRRDLA</sequence>
<feature type="transmembrane region" description="Helical" evidence="1">
    <location>
        <begin position="180"/>
        <end position="203"/>
    </location>
</feature>
<dbReference type="EMBL" id="JACCKD010000007">
    <property type="protein sequence ID" value="MBA0127545.1"/>
    <property type="molecule type" value="Genomic_DNA"/>
</dbReference>
<dbReference type="Proteomes" id="UP000582974">
    <property type="component" value="Unassembled WGS sequence"/>
</dbReference>
<keyword evidence="1" id="KW-0812">Transmembrane</keyword>
<evidence type="ECO:0008006" key="4">
    <source>
        <dbReference type="Google" id="ProtNLM"/>
    </source>
</evidence>
<comment type="caution">
    <text evidence="2">The sequence shown here is derived from an EMBL/GenBank/DDBJ whole genome shotgun (WGS) entry which is preliminary data.</text>
</comment>
<feature type="transmembrane region" description="Helical" evidence="1">
    <location>
        <begin position="104"/>
        <end position="128"/>
    </location>
</feature>
<keyword evidence="3" id="KW-1185">Reference proteome</keyword>
<evidence type="ECO:0000313" key="3">
    <source>
        <dbReference type="Proteomes" id="UP000582974"/>
    </source>
</evidence>
<organism evidence="2 3">
    <name type="scientific">Haloechinothrix aidingensis</name>
    <dbReference type="NCBI Taxonomy" id="2752311"/>
    <lineage>
        <taxon>Bacteria</taxon>
        <taxon>Bacillati</taxon>
        <taxon>Actinomycetota</taxon>
        <taxon>Actinomycetes</taxon>
        <taxon>Pseudonocardiales</taxon>
        <taxon>Pseudonocardiaceae</taxon>
        <taxon>Haloechinothrix</taxon>
    </lineage>
</organism>
<reference evidence="2 3" key="1">
    <citation type="submission" date="2020-07" db="EMBL/GenBank/DDBJ databases">
        <title>Genome of Haloechinothrix sp.</title>
        <authorList>
            <person name="Tang S.-K."/>
            <person name="Yang L."/>
            <person name="Zhu W.-Y."/>
        </authorList>
    </citation>
    <scope>NUCLEOTIDE SEQUENCE [LARGE SCALE GENOMIC DNA]</scope>
    <source>
        <strain evidence="2 3">YIM 98757</strain>
    </source>
</reference>
<accession>A0A838AEG9</accession>
<proteinExistence type="predicted"/>
<feature type="transmembrane region" description="Helical" evidence="1">
    <location>
        <begin position="29"/>
        <end position="53"/>
    </location>
</feature>
<feature type="transmembrane region" description="Helical" evidence="1">
    <location>
        <begin position="65"/>
        <end position="83"/>
    </location>
</feature>
<evidence type="ECO:0000313" key="2">
    <source>
        <dbReference type="EMBL" id="MBA0127545.1"/>
    </source>
</evidence>
<name>A0A838AEG9_9PSEU</name>
<protein>
    <recommendedName>
        <fullName evidence="4">ABC-2 type transport system permease protein</fullName>
    </recommendedName>
</protein>
<dbReference type="RefSeq" id="WP_180894360.1">
    <property type="nucleotide sequence ID" value="NZ_JACCKD010000007.1"/>
</dbReference>
<feature type="transmembrane region" description="Helical" evidence="1">
    <location>
        <begin position="223"/>
        <end position="243"/>
    </location>
</feature>
<dbReference type="AlphaFoldDB" id="A0A838AEG9"/>
<feature type="transmembrane region" description="Helical" evidence="1">
    <location>
        <begin position="148"/>
        <end position="173"/>
    </location>
</feature>
<evidence type="ECO:0000256" key="1">
    <source>
        <dbReference type="SAM" id="Phobius"/>
    </source>
</evidence>
<keyword evidence="1" id="KW-1133">Transmembrane helix</keyword>